<evidence type="ECO:0000256" key="9">
    <source>
        <dbReference type="ARBA" id="ARBA00023004"/>
    </source>
</evidence>
<keyword evidence="10 12" id="KW-0472">Membrane</keyword>
<accession>A0A383WF00</accession>
<dbReference type="GO" id="GO:0005789">
    <property type="term" value="C:endoplasmic reticulum membrane"/>
    <property type="evidence" value="ECO:0007669"/>
    <property type="project" value="UniProtKB-SubCell"/>
</dbReference>
<dbReference type="Gene3D" id="3.10.120.10">
    <property type="entry name" value="Cytochrome b5-like heme/steroid binding domain"/>
    <property type="match status" value="1"/>
</dbReference>
<protein>
    <submittedName>
        <fullName evidence="13">Uncharacterized protein</fullName>
    </submittedName>
</protein>
<keyword evidence="6" id="KW-0256">Endoplasmic reticulum</keyword>
<dbReference type="FunFam" id="3.10.120.10:FF:000002">
    <property type="entry name" value="Cytochrome b5 type B"/>
    <property type="match status" value="1"/>
</dbReference>
<evidence type="ECO:0000256" key="1">
    <source>
        <dbReference type="ARBA" id="ARBA00004131"/>
    </source>
</evidence>
<dbReference type="EMBL" id="FNXT01001239">
    <property type="protein sequence ID" value="SZX75659.1"/>
    <property type="molecule type" value="Genomic_DNA"/>
</dbReference>
<organism evidence="13 14">
    <name type="scientific">Tetradesmus obliquus</name>
    <name type="common">Green alga</name>
    <name type="synonym">Acutodesmus obliquus</name>
    <dbReference type="NCBI Taxonomy" id="3088"/>
    <lineage>
        <taxon>Eukaryota</taxon>
        <taxon>Viridiplantae</taxon>
        <taxon>Chlorophyta</taxon>
        <taxon>core chlorophytes</taxon>
        <taxon>Chlorophyceae</taxon>
        <taxon>CS clade</taxon>
        <taxon>Sphaeropleales</taxon>
        <taxon>Scenedesmaceae</taxon>
        <taxon>Tetradesmus</taxon>
    </lineage>
</organism>
<dbReference type="PROSITE" id="PS00191">
    <property type="entry name" value="CYTOCHROME_B5_1"/>
    <property type="match status" value="1"/>
</dbReference>
<gene>
    <name evidence="13" type="ORF">BQ4739_LOCUS15935</name>
</gene>
<evidence type="ECO:0000256" key="10">
    <source>
        <dbReference type="ARBA" id="ARBA00023136"/>
    </source>
</evidence>
<feature type="transmembrane region" description="Helical" evidence="12">
    <location>
        <begin position="103"/>
        <end position="123"/>
    </location>
</feature>
<comment type="subcellular location">
    <subcellularLocation>
        <location evidence="1">Endoplasmic reticulum membrane</location>
        <topology evidence="1">Single-pass membrane protein</topology>
        <orientation evidence="1">Cytoplasmic side</orientation>
    </subcellularLocation>
</comment>
<dbReference type="SMART" id="SM01117">
    <property type="entry name" value="Cyt-b5"/>
    <property type="match status" value="1"/>
</dbReference>
<dbReference type="STRING" id="3088.A0A383WF00"/>
<dbReference type="PROSITE" id="PS50255">
    <property type="entry name" value="CYTOCHROME_B5_2"/>
    <property type="match status" value="1"/>
</dbReference>
<evidence type="ECO:0000256" key="8">
    <source>
        <dbReference type="ARBA" id="ARBA00022989"/>
    </source>
</evidence>
<dbReference type="InterPro" id="IPR036400">
    <property type="entry name" value="Cyt_B5-like_heme/steroid_sf"/>
</dbReference>
<evidence type="ECO:0000256" key="11">
    <source>
        <dbReference type="ARBA" id="ARBA00038168"/>
    </source>
</evidence>
<keyword evidence="3 12" id="KW-0349">Heme</keyword>
<evidence type="ECO:0000256" key="12">
    <source>
        <dbReference type="RuleBase" id="RU362121"/>
    </source>
</evidence>
<evidence type="ECO:0000256" key="3">
    <source>
        <dbReference type="ARBA" id="ARBA00022617"/>
    </source>
</evidence>
<sequence>MADKTFTLDECKKHASDKDCWLVVHGKVYNVTDFLEEHPGGYDIILTSAGKDATQDFEEIGHSNSARELLEKYHIGGFAGGDSAPGSRNTGAAVAKSGGASKAINVLLPLLLILAAVLVNMYLKKE</sequence>
<dbReference type="Pfam" id="PF00173">
    <property type="entry name" value="Cyt-b5"/>
    <property type="match status" value="1"/>
</dbReference>
<dbReference type="PANTHER" id="PTHR19359:SF129">
    <property type="entry name" value="CYTOCHROME B5 ISOFORM B"/>
    <property type="match status" value="1"/>
</dbReference>
<dbReference type="SUPFAM" id="SSF55856">
    <property type="entry name" value="Cytochrome b5-like heme/steroid binding domain"/>
    <property type="match status" value="1"/>
</dbReference>
<name>A0A383WF00_TETOB</name>
<evidence type="ECO:0000256" key="2">
    <source>
        <dbReference type="ARBA" id="ARBA00022448"/>
    </source>
</evidence>
<keyword evidence="4 12" id="KW-0812">Transmembrane</keyword>
<proteinExistence type="inferred from homology"/>
<dbReference type="Proteomes" id="UP000256970">
    <property type="component" value="Unassembled WGS sequence"/>
</dbReference>
<dbReference type="InterPro" id="IPR050668">
    <property type="entry name" value="Cytochrome_b5"/>
</dbReference>
<evidence type="ECO:0000256" key="7">
    <source>
        <dbReference type="ARBA" id="ARBA00022982"/>
    </source>
</evidence>
<dbReference type="PRINTS" id="PR00363">
    <property type="entry name" value="CYTOCHROMEB5"/>
</dbReference>
<dbReference type="PANTHER" id="PTHR19359">
    <property type="entry name" value="CYTOCHROME B5"/>
    <property type="match status" value="1"/>
</dbReference>
<keyword evidence="8 12" id="KW-1133">Transmembrane helix</keyword>
<dbReference type="OrthoDB" id="260519at2759"/>
<keyword evidence="5 12" id="KW-0479">Metal-binding</keyword>
<dbReference type="GO" id="GO:0046872">
    <property type="term" value="F:metal ion binding"/>
    <property type="evidence" value="ECO:0007669"/>
    <property type="project" value="UniProtKB-UniRule"/>
</dbReference>
<evidence type="ECO:0000313" key="14">
    <source>
        <dbReference type="Proteomes" id="UP000256970"/>
    </source>
</evidence>
<keyword evidence="9 12" id="KW-0408">Iron</keyword>
<evidence type="ECO:0000256" key="6">
    <source>
        <dbReference type="ARBA" id="ARBA00022824"/>
    </source>
</evidence>
<reference evidence="13 14" key="1">
    <citation type="submission" date="2016-10" db="EMBL/GenBank/DDBJ databases">
        <authorList>
            <person name="Cai Z."/>
        </authorList>
    </citation>
    <scope>NUCLEOTIDE SEQUENCE [LARGE SCALE GENOMIC DNA]</scope>
</reference>
<keyword evidence="14" id="KW-1185">Reference proteome</keyword>
<evidence type="ECO:0000256" key="5">
    <source>
        <dbReference type="ARBA" id="ARBA00022723"/>
    </source>
</evidence>
<keyword evidence="7" id="KW-0249">Electron transport</keyword>
<dbReference type="InterPro" id="IPR018506">
    <property type="entry name" value="Cyt_B5_heme-BS"/>
</dbReference>
<dbReference type="InterPro" id="IPR001199">
    <property type="entry name" value="Cyt_B5-like_heme/steroid-bd"/>
</dbReference>
<dbReference type="GO" id="GO:0020037">
    <property type="term" value="F:heme binding"/>
    <property type="evidence" value="ECO:0007669"/>
    <property type="project" value="UniProtKB-UniRule"/>
</dbReference>
<evidence type="ECO:0000313" key="13">
    <source>
        <dbReference type="EMBL" id="SZX75659.1"/>
    </source>
</evidence>
<dbReference type="AlphaFoldDB" id="A0A383WF00"/>
<comment type="similarity">
    <text evidence="11 12">Belongs to the cytochrome b5 family.</text>
</comment>
<keyword evidence="2" id="KW-0813">Transport</keyword>
<evidence type="ECO:0000256" key="4">
    <source>
        <dbReference type="ARBA" id="ARBA00022692"/>
    </source>
</evidence>